<dbReference type="AlphaFoldDB" id="A0A3D9BHV0"/>
<name>A0A3D9BHV0_9FLAO</name>
<keyword evidence="2" id="KW-1185">Reference proteome</keyword>
<dbReference type="RefSeq" id="WP_116095844.1">
    <property type="nucleotide sequence ID" value="NZ_QNVU01000001.1"/>
</dbReference>
<sequence>MAEKNKNQLSEEHLLQDAAANMIMKQAHAHSGLVTDVNVLKKNQNLLYAGFLYCIFVTYEYKMEKSDKLIHNICIAKIKRSTIQPYDFKWTQFYEDDSKELFRDYPIELLDEERIICSTIINEDNFSILNTRKLITLKNGRLSLGSCINATDKLYGKFKSKTEDFSLGSVELENGEILEYFIETCKASMIMIQGVKTMIQIQP</sequence>
<comment type="caution">
    <text evidence="1">The sequence shown here is derived from an EMBL/GenBank/DDBJ whole genome shotgun (WGS) entry which is preliminary data.</text>
</comment>
<organism evidence="1 2">
    <name type="scientific">Candidatus Chryseobacterium massiliense</name>
    <dbReference type="NCBI Taxonomy" id="204089"/>
    <lineage>
        <taxon>Bacteria</taxon>
        <taxon>Pseudomonadati</taxon>
        <taxon>Bacteroidota</taxon>
        <taxon>Flavobacteriia</taxon>
        <taxon>Flavobacteriales</taxon>
        <taxon>Weeksellaceae</taxon>
        <taxon>Chryseobacterium group</taxon>
        <taxon>Chryseobacterium</taxon>
    </lineage>
</organism>
<protein>
    <submittedName>
        <fullName evidence="1">Uncharacterized protein</fullName>
    </submittedName>
</protein>
<evidence type="ECO:0000313" key="1">
    <source>
        <dbReference type="EMBL" id="REC53105.1"/>
    </source>
</evidence>
<dbReference type="EMBL" id="QNVU01000001">
    <property type="protein sequence ID" value="REC53105.1"/>
    <property type="molecule type" value="Genomic_DNA"/>
</dbReference>
<evidence type="ECO:0000313" key="2">
    <source>
        <dbReference type="Proteomes" id="UP000256924"/>
    </source>
</evidence>
<gene>
    <name evidence="1" type="ORF">DRF68_00380</name>
</gene>
<proteinExistence type="predicted"/>
<accession>A0A3D9BHV0</accession>
<reference evidence="1 2" key="1">
    <citation type="journal article" date="2004" name="Emerg. Infect. Dis.">
        <title>Amoebae-resisting bacteria isolated from human nasal swabs by amoebal coculture.</title>
        <authorList>
            <person name="Greub G."/>
            <person name="La Scola B."/>
            <person name="Raoult D."/>
        </authorList>
    </citation>
    <scope>NUCLEOTIDE SEQUENCE [LARGE SCALE GENOMIC DNA]</scope>
    <source>
        <strain evidence="1 2">CCUG 51329</strain>
    </source>
</reference>
<dbReference type="Proteomes" id="UP000256924">
    <property type="component" value="Unassembled WGS sequence"/>
</dbReference>